<dbReference type="SUPFAM" id="SSF140453">
    <property type="entry name" value="EsxAB dimer-like"/>
    <property type="match status" value="1"/>
</dbReference>
<dbReference type="AlphaFoldDB" id="A0A1W1Y0A7"/>
<dbReference type="InterPro" id="IPR036689">
    <property type="entry name" value="ESAT-6-like_sf"/>
</dbReference>
<organism evidence="1 2">
    <name type="scientific">Clostridium acidisoli DSM 12555</name>
    <dbReference type="NCBI Taxonomy" id="1121291"/>
    <lineage>
        <taxon>Bacteria</taxon>
        <taxon>Bacillati</taxon>
        <taxon>Bacillota</taxon>
        <taxon>Clostridia</taxon>
        <taxon>Eubacteriales</taxon>
        <taxon>Clostridiaceae</taxon>
        <taxon>Clostridium</taxon>
    </lineage>
</organism>
<gene>
    <name evidence="1" type="ORF">SAMN02745134_03941</name>
</gene>
<reference evidence="1 2" key="1">
    <citation type="submission" date="2017-04" db="EMBL/GenBank/DDBJ databases">
        <authorList>
            <person name="Afonso C.L."/>
            <person name="Miller P.J."/>
            <person name="Scott M.A."/>
            <person name="Spackman E."/>
            <person name="Goraichik I."/>
            <person name="Dimitrov K.M."/>
            <person name="Suarez D.L."/>
            <person name="Swayne D.E."/>
        </authorList>
    </citation>
    <scope>NUCLEOTIDE SEQUENCE [LARGE SCALE GENOMIC DNA]</scope>
    <source>
        <strain evidence="1 2">DSM 12555</strain>
    </source>
</reference>
<dbReference type="STRING" id="1121291.SAMN02745134_03941"/>
<dbReference type="Proteomes" id="UP000192468">
    <property type="component" value="Unassembled WGS sequence"/>
</dbReference>
<proteinExistence type="predicted"/>
<protein>
    <submittedName>
        <fullName evidence="1">Uncharacterized protein</fullName>
    </submittedName>
</protein>
<accession>A0A1W1Y0A7</accession>
<keyword evidence="2" id="KW-1185">Reference proteome</keyword>
<dbReference type="RefSeq" id="WP_084117888.1">
    <property type="nucleotide sequence ID" value="NZ_FWXH01000051.1"/>
</dbReference>
<name>A0A1W1Y0A7_9CLOT</name>
<sequence length="89" mass="9446">MNNVLKGILDGANDSLGELNNAVSCSQDAKGNLNSTVSNMDNALGGQAARNIQNSIQGFSRNFDSITNGLRSISSIINAEKNDCQQKMK</sequence>
<evidence type="ECO:0000313" key="2">
    <source>
        <dbReference type="Proteomes" id="UP000192468"/>
    </source>
</evidence>
<dbReference type="EMBL" id="FWXH01000051">
    <property type="protein sequence ID" value="SMC29555.1"/>
    <property type="molecule type" value="Genomic_DNA"/>
</dbReference>
<evidence type="ECO:0000313" key="1">
    <source>
        <dbReference type="EMBL" id="SMC29555.1"/>
    </source>
</evidence>